<dbReference type="SMART" id="SM00212">
    <property type="entry name" value="UBCc"/>
    <property type="match status" value="1"/>
</dbReference>
<dbReference type="AlphaFoldDB" id="B6AHG1"/>
<reference evidence="4" key="1">
    <citation type="submission" date="2008-06" db="EMBL/GenBank/DDBJ databases">
        <authorList>
            <person name="Lorenzi H."/>
            <person name="Inman J."/>
            <person name="Miller J."/>
            <person name="Schobel S."/>
            <person name="Amedeo P."/>
            <person name="Caler E.V."/>
            <person name="da Silva J."/>
        </authorList>
    </citation>
    <scope>NUCLEOTIDE SEQUENCE [LARGE SCALE GENOMIC DNA]</scope>
    <source>
        <strain evidence="4">RN66</strain>
    </source>
</reference>
<keyword evidence="2" id="KW-0472">Membrane</keyword>
<keyword evidence="2" id="KW-0812">Transmembrane</keyword>
<dbReference type="Pfam" id="PF00179">
    <property type="entry name" value="UQ_con"/>
    <property type="match status" value="1"/>
</dbReference>
<dbReference type="Gene3D" id="3.10.110.10">
    <property type="entry name" value="Ubiquitin Conjugating Enzyme"/>
    <property type="match status" value="1"/>
</dbReference>
<dbReference type="CDD" id="cd23799">
    <property type="entry name" value="UBCc_UBE2J"/>
    <property type="match status" value="1"/>
</dbReference>
<dbReference type="OrthoDB" id="1158011at2759"/>
<keyword evidence="4" id="KW-0436">Ligase</keyword>
<dbReference type="PROSITE" id="PS50127">
    <property type="entry name" value="UBC_2"/>
    <property type="match status" value="1"/>
</dbReference>
<dbReference type="EC" id="6.3.2.19" evidence="4"/>
<dbReference type="VEuPathDB" id="CryptoDB:CMU_005790"/>
<dbReference type="GeneID" id="6997231"/>
<dbReference type="OMA" id="DEPYEWH"/>
<organism evidence="4 5">
    <name type="scientific">Cryptosporidium muris (strain RN66)</name>
    <dbReference type="NCBI Taxonomy" id="441375"/>
    <lineage>
        <taxon>Eukaryota</taxon>
        <taxon>Sar</taxon>
        <taxon>Alveolata</taxon>
        <taxon>Apicomplexa</taxon>
        <taxon>Conoidasida</taxon>
        <taxon>Coccidia</taxon>
        <taxon>Eucoccidiorida</taxon>
        <taxon>Eimeriorina</taxon>
        <taxon>Cryptosporidiidae</taxon>
        <taxon>Cryptosporidium</taxon>
    </lineage>
</organism>
<feature type="region of interest" description="Disordered" evidence="1">
    <location>
        <begin position="235"/>
        <end position="257"/>
    </location>
</feature>
<evidence type="ECO:0000313" key="4">
    <source>
        <dbReference type="EMBL" id="EEA07656.1"/>
    </source>
</evidence>
<sequence>MHQVVTRGSSNTTPNIGTAQNISRILREYREIQKDPSPYWCAYPICMDEPYEWHFTIKGPTSSDFEGGIYHGRIILPQSYPFSPPSIMLLTQNGRFEIGKKICLSASNYHPELWQPAWGIRTMLDALHAFFPTPGEGAVHSLDWSSEIRTKLAKDSVKWYCNTCKETNKEISERLCMVDTNISSSLSNPLIDHFMNSIKNVNVTEDETINCTKDTKNLSEENDLGCSTNNEIEKKSEEEVLRDNHPPKSNIPTHRLPPSTSQNFISWNSILLRKPSNIHEFLLFIMDLLIFILFVSIIVCLIKFILQSTISLL</sequence>
<dbReference type="RefSeq" id="XP_002142005.1">
    <property type="nucleotide sequence ID" value="XM_002141969.1"/>
</dbReference>
<dbReference type="PANTHER" id="PTHR24067">
    <property type="entry name" value="UBIQUITIN-CONJUGATING ENZYME E2"/>
    <property type="match status" value="1"/>
</dbReference>
<evidence type="ECO:0000256" key="1">
    <source>
        <dbReference type="SAM" id="MobiDB-lite"/>
    </source>
</evidence>
<keyword evidence="5" id="KW-1185">Reference proteome</keyword>
<dbReference type="InterPro" id="IPR050113">
    <property type="entry name" value="Ub_conjugating_enzyme"/>
</dbReference>
<dbReference type="GO" id="GO:0016874">
    <property type="term" value="F:ligase activity"/>
    <property type="evidence" value="ECO:0007669"/>
    <property type="project" value="UniProtKB-KW"/>
</dbReference>
<dbReference type="SUPFAM" id="SSF54495">
    <property type="entry name" value="UBC-like"/>
    <property type="match status" value="1"/>
</dbReference>
<dbReference type="STRING" id="441375.B6AHG1"/>
<evidence type="ECO:0000259" key="3">
    <source>
        <dbReference type="PROSITE" id="PS50127"/>
    </source>
</evidence>
<name>B6AHG1_CRYMR</name>
<protein>
    <submittedName>
        <fullName evidence="4">Ubiquitin-conjugating enzyme family protein</fullName>
        <ecNumber evidence="4">6.3.2.19</ecNumber>
    </submittedName>
</protein>
<accession>B6AHG1</accession>
<dbReference type="InterPro" id="IPR016135">
    <property type="entry name" value="UBQ-conjugating_enzyme/RWD"/>
</dbReference>
<keyword evidence="2" id="KW-1133">Transmembrane helix</keyword>
<gene>
    <name evidence="4" type="ORF">CMU_005790</name>
</gene>
<evidence type="ECO:0000256" key="2">
    <source>
        <dbReference type="SAM" id="Phobius"/>
    </source>
</evidence>
<evidence type="ECO:0000313" key="5">
    <source>
        <dbReference type="Proteomes" id="UP000001460"/>
    </source>
</evidence>
<dbReference type="InterPro" id="IPR000608">
    <property type="entry name" value="UBC"/>
</dbReference>
<feature type="compositionally biased region" description="Basic and acidic residues" evidence="1">
    <location>
        <begin position="235"/>
        <end position="246"/>
    </location>
</feature>
<proteinExistence type="predicted"/>
<dbReference type="Proteomes" id="UP000001460">
    <property type="component" value="Unassembled WGS sequence"/>
</dbReference>
<feature type="domain" description="UBC core" evidence="3">
    <location>
        <begin position="20"/>
        <end position="173"/>
    </location>
</feature>
<dbReference type="EMBL" id="DS989734">
    <property type="protein sequence ID" value="EEA07656.1"/>
    <property type="molecule type" value="Genomic_DNA"/>
</dbReference>
<dbReference type="eggNOG" id="KOG0428">
    <property type="taxonomic scope" value="Eukaryota"/>
</dbReference>
<feature type="transmembrane region" description="Helical" evidence="2">
    <location>
        <begin position="281"/>
        <end position="306"/>
    </location>
</feature>
<dbReference type="FunFam" id="3.10.110.10:FF:000086">
    <property type="entry name" value="Ubiquitin-conjugating enzyme E2 J1"/>
    <property type="match status" value="1"/>
</dbReference>